<feature type="transmembrane region" description="Helical" evidence="1">
    <location>
        <begin position="95"/>
        <end position="115"/>
    </location>
</feature>
<dbReference type="Proteomes" id="UP001579974">
    <property type="component" value="Unassembled WGS sequence"/>
</dbReference>
<evidence type="ECO:0000313" key="3">
    <source>
        <dbReference type="Proteomes" id="UP001579974"/>
    </source>
</evidence>
<protein>
    <submittedName>
        <fullName evidence="2">Uncharacterized protein</fullName>
    </submittedName>
</protein>
<evidence type="ECO:0000256" key="1">
    <source>
        <dbReference type="SAM" id="Phobius"/>
    </source>
</evidence>
<sequence>MASVFGICTIVVITAIDNALLAGVLIPHMQPSQKKTAVTFVAVLLAISQVVCSASVDYFMQLVIFRVIAIALLTWMSLRVVYIGMRSADGLLGPVLRLFCVTLVGNLDNIIWLGSTLHGDRLWLTLSSLISIPIFIVITLFLSDQIEKQLWVLPLGAGMMAWAASTLTLDLPVIKGFLEGLDDAPSMTFQCLMTTMILTIGFCLKRFLSQRNSSK</sequence>
<feature type="transmembrane region" description="Helical" evidence="1">
    <location>
        <begin position="6"/>
        <end position="26"/>
    </location>
</feature>
<dbReference type="EMBL" id="JBDXSU010000004">
    <property type="protein sequence ID" value="MFB5189924.1"/>
    <property type="molecule type" value="Genomic_DNA"/>
</dbReference>
<accession>A0ABV5ACD5</accession>
<dbReference type="RefSeq" id="WP_275476273.1">
    <property type="nucleotide sequence ID" value="NZ_CP162940.1"/>
</dbReference>
<feature type="transmembrane region" description="Helical" evidence="1">
    <location>
        <begin position="121"/>
        <end position="143"/>
    </location>
</feature>
<keyword evidence="1" id="KW-0472">Membrane</keyword>
<comment type="caution">
    <text evidence="2">The sequence shown here is derived from an EMBL/GenBank/DDBJ whole genome shotgun (WGS) entry which is preliminary data.</text>
</comment>
<feature type="transmembrane region" description="Helical" evidence="1">
    <location>
        <begin position="38"/>
        <end position="56"/>
    </location>
</feature>
<feature type="transmembrane region" description="Helical" evidence="1">
    <location>
        <begin position="62"/>
        <end position="83"/>
    </location>
</feature>
<keyword evidence="1" id="KW-1133">Transmembrane helix</keyword>
<keyword evidence="1" id="KW-0812">Transmembrane</keyword>
<gene>
    <name evidence="2" type="ORF">KKP3000_003315</name>
</gene>
<reference evidence="2 3" key="1">
    <citation type="journal article" date="2024" name="Int. J. Mol. Sci.">
        <title>Exploration of Alicyclobacillus spp. Genome in Search of Antibiotic Resistance.</title>
        <authorList>
            <person name="Bucka-Kolendo J."/>
            <person name="Kiousi D.E."/>
            <person name="Dekowska A."/>
            <person name="Mikolajczuk-Szczyrba A."/>
            <person name="Karadedos D.M."/>
            <person name="Michael P."/>
            <person name="Galanis A."/>
            <person name="Sokolowska B."/>
        </authorList>
    </citation>
    <scope>NUCLEOTIDE SEQUENCE [LARGE SCALE GENOMIC DNA]</scope>
    <source>
        <strain evidence="2 3">KKP 3000</strain>
    </source>
</reference>
<name>A0ABV5ACD5_9BACL</name>
<evidence type="ECO:0000313" key="2">
    <source>
        <dbReference type="EMBL" id="MFB5189924.1"/>
    </source>
</evidence>
<proteinExistence type="predicted"/>
<organism evidence="2 3">
    <name type="scientific">Alicyclobacillus fastidiosus</name>
    <dbReference type="NCBI Taxonomy" id="392011"/>
    <lineage>
        <taxon>Bacteria</taxon>
        <taxon>Bacillati</taxon>
        <taxon>Bacillota</taxon>
        <taxon>Bacilli</taxon>
        <taxon>Bacillales</taxon>
        <taxon>Alicyclobacillaceae</taxon>
        <taxon>Alicyclobacillus</taxon>
    </lineage>
</organism>
<keyword evidence="3" id="KW-1185">Reference proteome</keyword>
<feature type="transmembrane region" description="Helical" evidence="1">
    <location>
        <begin position="150"/>
        <end position="167"/>
    </location>
</feature>
<feature type="transmembrane region" description="Helical" evidence="1">
    <location>
        <begin position="187"/>
        <end position="208"/>
    </location>
</feature>